<dbReference type="NCBIfam" id="TIGR00231">
    <property type="entry name" value="small_GTP"/>
    <property type="match status" value="1"/>
</dbReference>
<keyword evidence="2 8" id="KW-0479">Metal-binding</keyword>
<dbReference type="InterPro" id="IPR006073">
    <property type="entry name" value="GTP-bd"/>
</dbReference>
<comment type="subunit">
    <text evidence="6">Monomer. Associates with the 50S ribosomal subunit.</text>
</comment>
<dbReference type="Proteomes" id="UP000324595">
    <property type="component" value="Unassembled WGS sequence"/>
</dbReference>
<keyword evidence="11" id="KW-1185">Reference proteome</keyword>
<feature type="binding site" evidence="7">
    <location>
        <begin position="321"/>
        <end position="324"/>
    </location>
    <ligand>
        <name>GTP</name>
        <dbReference type="ChEBI" id="CHEBI:37565"/>
    </ligand>
</feature>
<evidence type="ECO:0000256" key="5">
    <source>
        <dbReference type="ARBA" id="ARBA00023134"/>
    </source>
</evidence>
<evidence type="ECO:0000256" key="7">
    <source>
        <dbReference type="PIRSR" id="PIRSR006809-1"/>
    </source>
</evidence>
<gene>
    <name evidence="6" type="primary">hflX</name>
    <name evidence="10" type="ORF">LX73_2496</name>
</gene>
<dbReference type="OrthoDB" id="9812272at2"/>
<protein>
    <recommendedName>
        <fullName evidence="6">GTPase HflX</fullName>
    </recommendedName>
    <alternativeName>
        <fullName evidence="6">GTP-binding protein HflX</fullName>
    </alternativeName>
</protein>
<dbReference type="PIRSF" id="PIRSF006809">
    <property type="entry name" value="GTP-binding_hflX_prd"/>
    <property type="match status" value="1"/>
</dbReference>
<dbReference type="InterPro" id="IPR005225">
    <property type="entry name" value="Small_GTP-bd"/>
</dbReference>
<dbReference type="GO" id="GO:0005737">
    <property type="term" value="C:cytoplasm"/>
    <property type="evidence" value="ECO:0007669"/>
    <property type="project" value="UniProtKB-SubCell"/>
</dbReference>
<dbReference type="Pfam" id="PF01926">
    <property type="entry name" value="MMR_HSR1"/>
    <property type="match status" value="1"/>
</dbReference>
<dbReference type="Pfam" id="PF16360">
    <property type="entry name" value="GTP-bdg_M"/>
    <property type="match status" value="1"/>
</dbReference>
<dbReference type="InterPro" id="IPR025121">
    <property type="entry name" value="GTPase_HflX_N"/>
</dbReference>
<evidence type="ECO:0000313" key="11">
    <source>
        <dbReference type="Proteomes" id="UP000324595"/>
    </source>
</evidence>
<dbReference type="HAMAP" id="MF_00900">
    <property type="entry name" value="GTPase_HflX"/>
    <property type="match status" value="1"/>
</dbReference>
<proteinExistence type="inferred from homology"/>
<dbReference type="PROSITE" id="PS51705">
    <property type="entry name" value="G_HFLX"/>
    <property type="match status" value="1"/>
</dbReference>
<dbReference type="InterPro" id="IPR027417">
    <property type="entry name" value="P-loop_NTPase"/>
</dbReference>
<feature type="binding site" evidence="7">
    <location>
        <begin position="255"/>
        <end position="258"/>
    </location>
    <ligand>
        <name>GTP</name>
        <dbReference type="ChEBI" id="CHEBI:37565"/>
    </ligand>
</feature>
<dbReference type="InterPro" id="IPR032305">
    <property type="entry name" value="GTP-bd_M"/>
</dbReference>
<keyword evidence="3 6" id="KW-0547">Nucleotide-binding</keyword>
<organism evidence="10 11">
    <name type="scientific">Fodinibius salinus</name>
    <dbReference type="NCBI Taxonomy" id="860790"/>
    <lineage>
        <taxon>Bacteria</taxon>
        <taxon>Pseudomonadati</taxon>
        <taxon>Balneolota</taxon>
        <taxon>Balneolia</taxon>
        <taxon>Balneolales</taxon>
        <taxon>Balneolaceae</taxon>
        <taxon>Fodinibius</taxon>
    </lineage>
</organism>
<keyword evidence="4 8" id="KW-0460">Magnesium</keyword>
<comment type="cofactor">
    <cofactor evidence="8">
        <name>Mg(2+)</name>
        <dbReference type="ChEBI" id="CHEBI:18420"/>
    </cofactor>
</comment>
<keyword evidence="5 6" id="KW-0342">GTP-binding</keyword>
<reference evidence="10 11" key="1">
    <citation type="submission" date="2019-07" db="EMBL/GenBank/DDBJ databases">
        <title>Genomic Encyclopedia of Archaeal and Bacterial Type Strains, Phase II (KMG-II): from individual species to whole genera.</title>
        <authorList>
            <person name="Goeker M."/>
        </authorList>
    </citation>
    <scope>NUCLEOTIDE SEQUENCE [LARGE SCALE GENOMIC DNA]</scope>
    <source>
        <strain evidence="10 11">DSM 21935</strain>
    </source>
</reference>
<feature type="binding site" evidence="8">
    <location>
        <position position="216"/>
    </location>
    <ligand>
        <name>Mg(2+)</name>
        <dbReference type="ChEBI" id="CHEBI:18420"/>
    </ligand>
</feature>
<evidence type="ECO:0000256" key="8">
    <source>
        <dbReference type="PIRSR" id="PIRSR006809-2"/>
    </source>
</evidence>
<evidence type="ECO:0000256" key="1">
    <source>
        <dbReference type="ARBA" id="ARBA00022490"/>
    </source>
</evidence>
<dbReference type="GO" id="GO:0043022">
    <property type="term" value="F:ribosome binding"/>
    <property type="evidence" value="ECO:0007669"/>
    <property type="project" value="TreeGrafter"/>
</dbReference>
<name>A0A5D3YEA3_9BACT</name>
<accession>A0A5D3YEA3</accession>
<dbReference type="RefSeq" id="WP_148899815.1">
    <property type="nucleotide sequence ID" value="NZ_VNHY01000005.1"/>
</dbReference>
<evidence type="ECO:0000256" key="2">
    <source>
        <dbReference type="ARBA" id="ARBA00022723"/>
    </source>
</evidence>
<dbReference type="GO" id="GO:0005525">
    <property type="term" value="F:GTP binding"/>
    <property type="evidence" value="ECO:0007669"/>
    <property type="project" value="UniProtKB-UniRule"/>
</dbReference>
<dbReference type="AlphaFoldDB" id="A0A5D3YEA3"/>
<dbReference type="PRINTS" id="PR00326">
    <property type="entry name" value="GTP1OBG"/>
</dbReference>
<dbReference type="Gene3D" id="3.40.50.300">
    <property type="entry name" value="P-loop containing nucleotide triphosphate hydrolases"/>
    <property type="match status" value="1"/>
</dbReference>
<dbReference type="FunFam" id="3.40.50.11060:FF:000001">
    <property type="entry name" value="GTPase HflX"/>
    <property type="match status" value="1"/>
</dbReference>
<comment type="similarity">
    <text evidence="6">Belongs to the TRAFAC class OBG-HflX-like GTPase superfamily. HflX GTPase family.</text>
</comment>
<evidence type="ECO:0000256" key="3">
    <source>
        <dbReference type="ARBA" id="ARBA00022741"/>
    </source>
</evidence>
<dbReference type="InterPro" id="IPR042108">
    <property type="entry name" value="GTPase_HflX_N_sf"/>
</dbReference>
<dbReference type="InterPro" id="IPR030394">
    <property type="entry name" value="G_HFLX_dom"/>
</dbReference>
<comment type="subcellular location">
    <subcellularLocation>
        <location evidence="6">Cytoplasm</location>
    </subcellularLocation>
    <text evidence="6">May associate with membranes.</text>
</comment>
<dbReference type="NCBIfam" id="TIGR03156">
    <property type="entry name" value="GTP_HflX"/>
    <property type="match status" value="1"/>
</dbReference>
<sequence>MFEEIEHSKIAEERALLVGIYGPETPRVLAKEHLDELAMLARTAGGLAVDKVLQNRMHPDPSTYVGSGKLRELKTMSSEEQASTLIFDDDLSPTQIRNIEKETKCKVLDRSGLILDIFASRAQTAAAKTQVELAQLQYLRPRLTRFWTHLSRQQGGIGTRGPGETQIEMDRRMIDKRIATLKDKLDKIDQQRQTQRKGRSDKVRISLVGYTNAGKSTLMNTLTETEVLVENRLFATLDSTVRQYEIDNHDALLSDTVGFIRKLPHDLIESFKSTLDEVRECDILLHVVDVSSHLIEDYIEVVEDTLADMDVDGKKSLLVFNKIDLLEPNRITELKRAYPDAVFVSAERSIGLGELEQHIQDLIEEDYVTTTEQIPAAKYEGVAFLHRKAKILEKEYVGSDIKVTFSIDKTDLKRLQSMIGNNESAESVV</sequence>
<evidence type="ECO:0000259" key="9">
    <source>
        <dbReference type="PROSITE" id="PS51705"/>
    </source>
</evidence>
<feature type="domain" description="Hflx-type G" evidence="9">
    <location>
        <begin position="203"/>
        <end position="367"/>
    </location>
</feature>
<comment type="caution">
    <text evidence="10">The sequence shown here is derived from an EMBL/GenBank/DDBJ whole genome shotgun (WGS) entry which is preliminary data.</text>
</comment>
<dbReference type="GO" id="GO:0046872">
    <property type="term" value="F:metal ion binding"/>
    <property type="evidence" value="ECO:0007669"/>
    <property type="project" value="UniProtKB-KW"/>
</dbReference>
<dbReference type="Gene3D" id="6.10.250.2860">
    <property type="match status" value="1"/>
</dbReference>
<feature type="binding site" evidence="7">
    <location>
        <begin position="234"/>
        <end position="238"/>
    </location>
    <ligand>
        <name>GTP</name>
        <dbReference type="ChEBI" id="CHEBI:37565"/>
    </ligand>
</feature>
<evidence type="ECO:0000256" key="6">
    <source>
        <dbReference type="HAMAP-Rule" id="MF_00900"/>
    </source>
</evidence>
<keyword evidence="1 6" id="KW-0963">Cytoplasm</keyword>
<dbReference type="EMBL" id="VNHY01000005">
    <property type="protein sequence ID" value="TYP91672.1"/>
    <property type="molecule type" value="Genomic_DNA"/>
</dbReference>
<dbReference type="GO" id="GO:0003924">
    <property type="term" value="F:GTPase activity"/>
    <property type="evidence" value="ECO:0007669"/>
    <property type="project" value="UniProtKB-UniRule"/>
</dbReference>
<evidence type="ECO:0000313" key="10">
    <source>
        <dbReference type="EMBL" id="TYP91672.1"/>
    </source>
</evidence>
<evidence type="ECO:0000256" key="4">
    <source>
        <dbReference type="ARBA" id="ARBA00022842"/>
    </source>
</evidence>
<feature type="binding site" evidence="8">
    <location>
        <position position="236"/>
    </location>
    <ligand>
        <name>Mg(2+)</name>
        <dbReference type="ChEBI" id="CHEBI:18420"/>
    </ligand>
</feature>
<dbReference type="InterPro" id="IPR016496">
    <property type="entry name" value="GTPase_HflX"/>
</dbReference>
<dbReference type="PANTHER" id="PTHR10229">
    <property type="entry name" value="GTP-BINDING PROTEIN HFLX"/>
    <property type="match status" value="1"/>
</dbReference>
<dbReference type="PANTHER" id="PTHR10229:SF0">
    <property type="entry name" value="GTP-BINDING PROTEIN 6-RELATED"/>
    <property type="match status" value="1"/>
</dbReference>
<dbReference type="Gene3D" id="3.40.50.11060">
    <property type="entry name" value="GTPase HflX, N-terminal domain"/>
    <property type="match status" value="1"/>
</dbReference>
<comment type="function">
    <text evidence="6">GTPase that associates with the 50S ribosomal subunit and may have a role during protein synthesis or ribosome biogenesis.</text>
</comment>
<dbReference type="SUPFAM" id="SSF52540">
    <property type="entry name" value="P-loop containing nucleoside triphosphate hydrolases"/>
    <property type="match status" value="1"/>
</dbReference>
<dbReference type="Pfam" id="PF13167">
    <property type="entry name" value="GTP-bdg_N"/>
    <property type="match status" value="1"/>
</dbReference>
<feature type="binding site" evidence="7">
    <location>
        <begin position="209"/>
        <end position="216"/>
    </location>
    <ligand>
        <name>GTP</name>
        <dbReference type="ChEBI" id="CHEBI:37565"/>
    </ligand>
</feature>
<dbReference type="CDD" id="cd01878">
    <property type="entry name" value="HflX"/>
    <property type="match status" value="1"/>
</dbReference>